<name>A0A8E1URK3_9BACT</name>
<reference evidence="2 3" key="1">
    <citation type="submission" date="2015-06" db="EMBL/GenBank/DDBJ databases">
        <title>Prevotella sp. 109, sp. nov., a novel member of the family Prevotellaceae isolated from human faeces.</title>
        <authorList>
            <person name="Shkoporov A.N."/>
            <person name="Chaplin A.V."/>
            <person name="Kafarskaia L.I."/>
            <person name="Efimov B.A."/>
        </authorList>
    </citation>
    <scope>NUCLEOTIDE SEQUENCE [LARGE SCALE GENOMIC DNA]</scope>
    <source>
        <strain evidence="2 3">109</strain>
    </source>
</reference>
<dbReference type="Gene3D" id="2.60.40.10">
    <property type="entry name" value="Immunoglobulins"/>
    <property type="match status" value="1"/>
</dbReference>
<accession>A0A8E1URK3</accession>
<dbReference type="AlphaFoldDB" id="A0A8E1URK3"/>
<sequence length="550" mass="61576">MACNYRSESTDSLESPHSHSCEVCVPENFSFPFFEDYENENWTDNYWELHDDDGVVWGMRKHCGFGNSMVGASVSMSGVDPSKPYCATVLSRPIDATGISDNIHFSFAIYPIVPAENVGGDFTKDSISIDVAEAFTDEWHNVKSISLKDMDYYYKFFDADLTEYAAGKLFRIRMRVHGQNSLNSKFVFDKVSVDVEKGEAPEGLTGHTINGYGRIISWKNSIGAYELNYLPNIYGNVYTKTAGNAGKDFIGANLFTPDYLSQFNGKYLTAVKTRINNYESEDNTKTTKVSVMVYSDDELILEEPVNNFTTFNRDTLLILGSPIQIDGSKSMKVALKVYDYDEHQIPLVYVCSNQYRDGYSNIYSEDGGKTWLTLSDAYAGTENPEDGWGSWYISGQITDEPNIDADVEINDSLVAYNIYSNGKQINEKLISAQEARFVDSESSLNIDYQVKAFYNNGGVSPISDIYSYDSTDLPIVKDEIGNSFSIWPNPTDDVINIRGEFDSASLFTVGGCKVMNIISSTTDISGLSHGIYLLELRKDGRAELHKIIKR</sequence>
<dbReference type="InterPro" id="IPR026444">
    <property type="entry name" value="Secre_tail"/>
</dbReference>
<dbReference type="Pfam" id="PF18962">
    <property type="entry name" value="Por_Secre_tail"/>
    <property type="match status" value="1"/>
</dbReference>
<dbReference type="Proteomes" id="UP000036951">
    <property type="component" value="Unassembled WGS sequence"/>
</dbReference>
<proteinExistence type="predicted"/>
<comment type="caution">
    <text evidence="2">The sequence shown here is derived from an EMBL/GenBank/DDBJ whole genome shotgun (WGS) entry which is preliminary data.</text>
</comment>
<protein>
    <recommendedName>
        <fullName evidence="1">Secretion system C-terminal sorting domain-containing protein</fullName>
    </recommendedName>
</protein>
<keyword evidence="3" id="KW-1185">Reference proteome</keyword>
<evidence type="ECO:0000313" key="2">
    <source>
        <dbReference type="EMBL" id="KOO68317.1"/>
    </source>
</evidence>
<evidence type="ECO:0000259" key="1">
    <source>
        <dbReference type="Pfam" id="PF18962"/>
    </source>
</evidence>
<organism evidence="2 3">
    <name type="scientific">Xylanibacter rarus</name>
    <dbReference type="NCBI Taxonomy" id="1676614"/>
    <lineage>
        <taxon>Bacteria</taxon>
        <taxon>Pseudomonadati</taxon>
        <taxon>Bacteroidota</taxon>
        <taxon>Bacteroidia</taxon>
        <taxon>Bacteroidales</taxon>
        <taxon>Prevotellaceae</taxon>
        <taxon>Xylanibacter</taxon>
    </lineage>
</organism>
<dbReference type="InterPro" id="IPR013783">
    <property type="entry name" value="Ig-like_fold"/>
</dbReference>
<evidence type="ECO:0000313" key="3">
    <source>
        <dbReference type="Proteomes" id="UP000036951"/>
    </source>
</evidence>
<feature type="domain" description="Secretion system C-terminal sorting" evidence="1">
    <location>
        <begin position="486"/>
        <end position="548"/>
    </location>
</feature>
<gene>
    <name evidence="2" type="ORF">ACU52_08735</name>
</gene>
<dbReference type="EMBL" id="LFQU01000015">
    <property type="protein sequence ID" value="KOO68317.1"/>
    <property type="molecule type" value="Genomic_DNA"/>
</dbReference>